<dbReference type="AlphaFoldDB" id="A0A3D1JGS9"/>
<keyword evidence="2" id="KW-0808">Transferase</keyword>
<dbReference type="SUPFAM" id="SSF53756">
    <property type="entry name" value="UDP-Glycosyltransferase/glycogen phosphorylase"/>
    <property type="match status" value="1"/>
</dbReference>
<dbReference type="Pfam" id="PF13439">
    <property type="entry name" value="Glyco_transf_4"/>
    <property type="match status" value="1"/>
</dbReference>
<gene>
    <name evidence="2" type="ORF">DEQ80_06215</name>
</gene>
<evidence type="ECO:0000313" key="2">
    <source>
        <dbReference type="EMBL" id="HCE17435.1"/>
    </source>
</evidence>
<dbReference type="STRING" id="229919.GCA_001050195_03449"/>
<organism evidence="2 3">
    <name type="scientific">Anaerolinea thermolimosa</name>
    <dbReference type="NCBI Taxonomy" id="229919"/>
    <lineage>
        <taxon>Bacteria</taxon>
        <taxon>Bacillati</taxon>
        <taxon>Chloroflexota</taxon>
        <taxon>Anaerolineae</taxon>
        <taxon>Anaerolineales</taxon>
        <taxon>Anaerolineaceae</taxon>
        <taxon>Anaerolinea</taxon>
    </lineage>
</organism>
<comment type="caution">
    <text evidence="2">The sequence shown here is derived from an EMBL/GenBank/DDBJ whole genome shotgun (WGS) entry which is preliminary data.</text>
</comment>
<dbReference type="EMBL" id="DPBP01000026">
    <property type="protein sequence ID" value="HCE17435.1"/>
    <property type="molecule type" value="Genomic_DNA"/>
</dbReference>
<evidence type="ECO:0000313" key="3">
    <source>
        <dbReference type="Proteomes" id="UP000264141"/>
    </source>
</evidence>
<evidence type="ECO:0000259" key="1">
    <source>
        <dbReference type="Pfam" id="PF13439"/>
    </source>
</evidence>
<dbReference type="Gene3D" id="3.40.50.2000">
    <property type="entry name" value="Glycogen Phosphorylase B"/>
    <property type="match status" value="2"/>
</dbReference>
<dbReference type="GO" id="GO:0016757">
    <property type="term" value="F:glycosyltransferase activity"/>
    <property type="evidence" value="ECO:0007669"/>
    <property type="project" value="TreeGrafter"/>
</dbReference>
<dbReference type="PANTHER" id="PTHR12526">
    <property type="entry name" value="GLYCOSYLTRANSFERASE"/>
    <property type="match status" value="1"/>
</dbReference>
<dbReference type="InterPro" id="IPR028098">
    <property type="entry name" value="Glyco_trans_4-like_N"/>
</dbReference>
<protein>
    <submittedName>
        <fullName evidence="2">Glycosyl transferase family 1</fullName>
    </submittedName>
</protein>
<accession>A0A3D1JGS9</accession>
<name>A0A3D1JGS9_9CHLR</name>
<dbReference type="PANTHER" id="PTHR12526:SF600">
    <property type="entry name" value="GLYCOSYL TRANSFERASE GROUP 1"/>
    <property type="match status" value="1"/>
</dbReference>
<sequence length="400" mass="44968">MKILLLTQVLPYPPDSGPKVKTWNLIQYLARQHEVTLVSFVRGNQSREVGQLRRLCAGVFTLPMERGVLRDGLALFRSLATGVPWVIVRDARGSMFRLVRELSARQSFDAVHADQLNMAQYALVARVGKKVLDTHNALWLLYRRMASTMPEGLLKWVYERDWRLLRWYEGEICRAFDAVLAVSEEDRRALEEVSGEGRNFRVVPISVNTDEVQPVCRVAEADRIVTLGTMFWQPNVDGILWFVHSVLPLIRREKPDAALDIIGARPPKEVVALGEQDRLIRVTGYVEDPLPFLEQAGVMVVPLRAGGGMRVKILNALAQGLPVVTTSIGCEGIAVEHGQHVLIADTPAEFARAVVQVLRDPSLASELGRRGRRLIETLYDYRVACRPLDDLYPPNGKRLV</sequence>
<proteinExistence type="predicted"/>
<dbReference type="CDD" id="cd03801">
    <property type="entry name" value="GT4_PimA-like"/>
    <property type="match status" value="1"/>
</dbReference>
<dbReference type="Proteomes" id="UP000264141">
    <property type="component" value="Unassembled WGS sequence"/>
</dbReference>
<dbReference type="Pfam" id="PF13692">
    <property type="entry name" value="Glyco_trans_1_4"/>
    <property type="match status" value="1"/>
</dbReference>
<feature type="domain" description="Glycosyltransferase subfamily 4-like N-terminal" evidence="1">
    <location>
        <begin position="22"/>
        <end position="210"/>
    </location>
</feature>
<reference evidence="2 3" key="1">
    <citation type="journal article" date="2018" name="Nat. Biotechnol.">
        <title>A standardized bacterial taxonomy based on genome phylogeny substantially revises the tree of life.</title>
        <authorList>
            <person name="Parks D.H."/>
            <person name="Chuvochina M."/>
            <person name="Waite D.W."/>
            <person name="Rinke C."/>
            <person name="Skarshewski A."/>
            <person name="Chaumeil P.A."/>
            <person name="Hugenholtz P."/>
        </authorList>
    </citation>
    <scope>NUCLEOTIDE SEQUENCE [LARGE SCALE GENOMIC DNA]</scope>
    <source>
        <strain evidence="2">UBA8781</strain>
    </source>
</reference>